<dbReference type="Proteomes" id="UP000000263">
    <property type="component" value="Chromosome"/>
</dbReference>
<feature type="transmembrane region" description="Helical" evidence="1">
    <location>
        <begin position="456"/>
        <end position="477"/>
    </location>
</feature>
<feature type="transmembrane region" description="Helical" evidence="1">
    <location>
        <begin position="402"/>
        <end position="421"/>
    </location>
</feature>
<protein>
    <recommendedName>
        <fullName evidence="4">Glycosyltransferase RgtA/B/C/D-like domain-containing protein</fullName>
    </recommendedName>
</protein>
<name>A7NGK9_ROSCS</name>
<sequence>MSLVSRFRVEILLFLLLLACYAYFPPRWADWNQNSRLNLTLAIVDDGSFQIDRFVANTGDYAKYNGHYYSDKAPGTSFLAVPVYAAVRPLLQTAPVQRMIERVGSSAAFGETLRPDGSGLAMEKVYFALVLMIVSFVTVAVPSALLGVLLYRFLELFDLGASWRVALALIYGLATPAFPYSNAFVGHQQVAAMLFVSFWMAFLIGQRRLAPHWSLLIGVLLGWTLITEYPAALIVAGVGLYLLVVLPDRRWIVGAALAGVPPLALMMAYNDAIFGTVMPVGYKYSELWQAEHQSGFMSLAGPNREALWGITFGVHRGLFLLAPVLLIGLVGFVAWWRSGTHRRELAVCVWAVVSFLLFNGSSVMWSGGFGVGPRYLVPMLPFLAFGIGAFVATWGAQWRVRAVLGVTGVWSFLNVWAQTIGGQSFPQYQPNPLLDYSLPELVAGNVARNLGMALDLGGWASLLPLALVVLPGLVMLFRSVEEKRSLQVEGRWIENRELRTENRELRTENRELRTEN</sequence>
<keyword evidence="1" id="KW-0812">Transmembrane</keyword>
<organism evidence="2 3">
    <name type="scientific">Roseiflexus castenholzii (strain DSM 13941 / HLO8)</name>
    <dbReference type="NCBI Taxonomy" id="383372"/>
    <lineage>
        <taxon>Bacteria</taxon>
        <taxon>Bacillati</taxon>
        <taxon>Chloroflexota</taxon>
        <taxon>Chloroflexia</taxon>
        <taxon>Chloroflexales</taxon>
        <taxon>Roseiflexineae</taxon>
        <taxon>Roseiflexaceae</taxon>
        <taxon>Roseiflexus</taxon>
    </lineage>
</organism>
<dbReference type="AlphaFoldDB" id="A7NGK9"/>
<feature type="transmembrane region" description="Helical" evidence="1">
    <location>
        <begin position="216"/>
        <end position="244"/>
    </location>
</feature>
<feature type="transmembrane region" description="Helical" evidence="1">
    <location>
        <begin position="348"/>
        <end position="369"/>
    </location>
</feature>
<feature type="transmembrane region" description="Helical" evidence="1">
    <location>
        <begin position="317"/>
        <end position="336"/>
    </location>
</feature>
<dbReference type="EMBL" id="CP000804">
    <property type="protein sequence ID" value="ABU56599.1"/>
    <property type="molecule type" value="Genomic_DNA"/>
</dbReference>
<feature type="transmembrane region" description="Helical" evidence="1">
    <location>
        <begin position="163"/>
        <end position="180"/>
    </location>
</feature>
<dbReference type="HOGENOM" id="CLU_546164_0_0_0"/>
<dbReference type="KEGG" id="rca:Rcas_0468"/>
<keyword evidence="1" id="KW-1133">Transmembrane helix</keyword>
<feature type="transmembrane region" description="Helical" evidence="1">
    <location>
        <begin position="125"/>
        <end position="151"/>
    </location>
</feature>
<evidence type="ECO:0000313" key="2">
    <source>
        <dbReference type="EMBL" id="ABU56599.1"/>
    </source>
</evidence>
<feature type="transmembrane region" description="Helical" evidence="1">
    <location>
        <begin position="375"/>
        <end position="395"/>
    </location>
</feature>
<evidence type="ECO:0000313" key="3">
    <source>
        <dbReference type="Proteomes" id="UP000000263"/>
    </source>
</evidence>
<evidence type="ECO:0000256" key="1">
    <source>
        <dbReference type="SAM" id="Phobius"/>
    </source>
</evidence>
<dbReference type="CDD" id="cd14686">
    <property type="entry name" value="bZIP"/>
    <property type="match status" value="1"/>
</dbReference>
<dbReference type="eggNOG" id="COG1807">
    <property type="taxonomic scope" value="Bacteria"/>
</dbReference>
<gene>
    <name evidence="2" type="ordered locus">Rcas_0468</name>
</gene>
<dbReference type="STRING" id="383372.Rcas_0468"/>
<keyword evidence="1" id="KW-0472">Membrane</keyword>
<proteinExistence type="predicted"/>
<dbReference type="RefSeq" id="WP_011998002.1">
    <property type="nucleotide sequence ID" value="NC_009767.1"/>
</dbReference>
<reference evidence="2 3" key="1">
    <citation type="submission" date="2007-08" db="EMBL/GenBank/DDBJ databases">
        <title>Complete sequence of Roseiflexus castenholzii DSM 13941.</title>
        <authorList>
            <consortium name="US DOE Joint Genome Institute"/>
            <person name="Copeland A."/>
            <person name="Lucas S."/>
            <person name="Lapidus A."/>
            <person name="Barry K."/>
            <person name="Glavina del Rio T."/>
            <person name="Dalin E."/>
            <person name="Tice H."/>
            <person name="Pitluck S."/>
            <person name="Thompson L.S."/>
            <person name="Brettin T."/>
            <person name="Bruce D."/>
            <person name="Detter J.C."/>
            <person name="Han C."/>
            <person name="Tapia R."/>
            <person name="Schmutz J."/>
            <person name="Larimer F."/>
            <person name="Land M."/>
            <person name="Hauser L."/>
            <person name="Kyrpides N."/>
            <person name="Mikhailova N."/>
            <person name="Bryant D.A."/>
            <person name="Hanada S."/>
            <person name="Tsukatani Y."/>
            <person name="Richardson P."/>
        </authorList>
    </citation>
    <scope>NUCLEOTIDE SEQUENCE [LARGE SCALE GENOMIC DNA]</scope>
    <source>
        <strain evidence="3">DSM 13941 / HLO8</strain>
    </source>
</reference>
<accession>A7NGK9</accession>
<keyword evidence="3" id="KW-1185">Reference proteome</keyword>
<feature type="transmembrane region" description="Helical" evidence="1">
    <location>
        <begin position="186"/>
        <end position="204"/>
    </location>
</feature>
<evidence type="ECO:0008006" key="4">
    <source>
        <dbReference type="Google" id="ProtNLM"/>
    </source>
</evidence>